<keyword evidence="6" id="KW-1185">Reference proteome</keyword>
<evidence type="ECO:0000259" key="4">
    <source>
        <dbReference type="Pfam" id="PF13843"/>
    </source>
</evidence>
<dbReference type="EMBL" id="VUJU01010772">
    <property type="protein sequence ID" value="KAF0713075.1"/>
    <property type="molecule type" value="Genomic_DNA"/>
</dbReference>
<dbReference type="Proteomes" id="UP000478052">
    <property type="component" value="Unassembled WGS sequence"/>
</dbReference>
<evidence type="ECO:0000256" key="1">
    <source>
        <dbReference type="ARBA" id="ARBA00001968"/>
    </source>
</evidence>
<evidence type="ECO:0000313" key="5">
    <source>
        <dbReference type="EMBL" id="KAF0713075.1"/>
    </source>
</evidence>
<accession>A0A6G0VXE2</accession>
<comment type="caution">
    <text evidence="5">The sequence shown here is derived from an EMBL/GenBank/DDBJ whole genome shotgun (WGS) entry which is preliminary data.</text>
</comment>
<dbReference type="InterPro" id="IPR027806">
    <property type="entry name" value="HARBI1_dom"/>
</dbReference>
<sequence>MLRHTRSLSKKEIEKCLIFDDIPSGSDLESSDEDHDDYDKDPDFNLYSDNDDYYLDENEIDFAPSTSSNLNSTSLIKRRKLNTNFDELDQFSNATSTISTYSQTNVLNKSVLIRPINSIGVPTWSTEYNFTLPDIMFDDSQTGVCNEITEMVDITPLKIFLKLFPEDLFELIVFQTNLYATQQNKPYKPTSVEEIKIFFGINMVMAMKKLPSYRDYWSTSSDLHDHYISPLMQMNRFGWLLGHIHFNDNSVQPKKGDLHYDRLYKIRPLLSRLSQTFAECYTPHQNVAVDESMVKFKGRSTIKQYMKDKPIKRGFKIWMLCDSSSYNLKFQVYTGKSDVIGVEKGLGARVVMDMVENLPGKNHIVFMDNFFTSHDLFKILKDNLIYAVGTVNASRKNLPKLKNDKLILRGEYDWKISNTGIVMYKWKDNKCVHLLSSLHSPKDTGNVNRKSKDGNQKLVSCPKVLIDYNKNMNFVDNFDRLNSDYKLDRKSMKWYLRLIFHFVESAITNSYIIHKEIENMPKFTNKDFHRSIYNDLLANKIISTENKSSPVTPKARPSVISSKKPIVMESLRYESSAHQPIRTTSRRCANCSTKKKTDSFNLDLFCVQSDYYILADSAYPLRKEVMVPYKDNGHLTRNQKEFNRKLSSCRIVVEHAFGELKQRFRQLYFLKLRKVERIVKVIHSCCVLHNLTSSHELVMFEDPPEEDFIPLTTENQGYGFNIEVVYNDRYVRLLRDDLCAHISNQT</sequence>
<organism evidence="5 6">
    <name type="scientific">Aphis craccivora</name>
    <name type="common">Cowpea aphid</name>
    <dbReference type="NCBI Taxonomy" id="307492"/>
    <lineage>
        <taxon>Eukaryota</taxon>
        <taxon>Metazoa</taxon>
        <taxon>Ecdysozoa</taxon>
        <taxon>Arthropoda</taxon>
        <taxon>Hexapoda</taxon>
        <taxon>Insecta</taxon>
        <taxon>Pterygota</taxon>
        <taxon>Neoptera</taxon>
        <taxon>Paraneoptera</taxon>
        <taxon>Hemiptera</taxon>
        <taxon>Sternorrhyncha</taxon>
        <taxon>Aphidomorpha</taxon>
        <taxon>Aphidoidea</taxon>
        <taxon>Aphididae</taxon>
        <taxon>Aphidini</taxon>
        <taxon>Aphis</taxon>
        <taxon>Aphis</taxon>
    </lineage>
</organism>
<dbReference type="GO" id="GO:0046872">
    <property type="term" value="F:metal ion binding"/>
    <property type="evidence" value="ECO:0007669"/>
    <property type="project" value="UniProtKB-KW"/>
</dbReference>
<dbReference type="InterPro" id="IPR029526">
    <property type="entry name" value="PGBD"/>
</dbReference>
<dbReference type="Pfam" id="PF13843">
    <property type="entry name" value="DDE_Tnp_1_7"/>
    <property type="match status" value="1"/>
</dbReference>
<dbReference type="AlphaFoldDB" id="A0A6G0VXE2"/>
<name>A0A6G0VXE2_APHCR</name>
<evidence type="ECO:0000259" key="3">
    <source>
        <dbReference type="Pfam" id="PF13359"/>
    </source>
</evidence>
<feature type="domain" description="PiggyBac transposable element-derived protein" evidence="4">
    <location>
        <begin position="155"/>
        <end position="511"/>
    </location>
</feature>
<dbReference type="Pfam" id="PF13359">
    <property type="entry name" value="DDE_Tnp_4"/>
    <property type="match status" value="1"/>
</dbReference>
<protein>
    <submittedName>
        <fullName evidence="5">PiggyBac transposable element-derived protein 4-like</fullName>
    </submittedName>
</protein>
<reference evidence="5 6" key="1">
    <citation type="submission" date="2019-08" db="EMBL/GenBank/DDBJ databases">
        <title>Whole genome of Aphis craccivora.</title>
        <authorList>
            <person name="Voronova N.V."/>
            <person name="Shulinski R.S."/>
            <person name="Bandarenka Y.V."/>
            <person name="Zhorov D.G."/>
            <person name="Warner D."/>
        </authorList>
    </citation>
    <scope>NUCLEOTIDE SEQUENCE [LARGE SCALE GENOMIC DNA]</scope>
    <source>
        <strain evidence="5">180601</strain>
        <tissue evidence="5">Whole Body</tissue>
    </source>
</reference>
<evidence type="ECO:0000256" key="2">
    <source>
        <dbReference type="ARBA" id="ARBA00022723"/>
    </source>
</evidence>
<gene>
    <name evidence="5" type="ORF">FWK35_00032559</name>
</gene>
<dbReference type="OrthoDB" id="6607538at2759"/>
<keyword evidence="2" id="KW-0479">Metal-binding</keyword>
<comment type="cofactor">
    <cofactor evidence="1">
        <name>a divalent metal cation</name>
        <dbReference type="ChEBI" id="CHEBI:60240"/>
    </cofactor>
</comment>
<feature type="non-terminal residue" evidence="5">
    <location>
        <position position="746"/>
    </location>
</feature>
<feature type="domain" description="DDE Tnp4" evidence="3">
    <location>
        <begin position="603"/>
        <end position="690"/>
    </location>
</feature>
<evidence type="ECO:0000313" key="6">
    <source>
        <dbReference type="Proteomes" id="UP000478052"/>
    </source>
</evidence>
<dbReference type="PANTHER" id="PTHR46599:SF3">
    <property type="entry name" value="PIGGYBAC TRANSPOSABLE ELEMENT-DERIVED PROTEIN 4"/>
    <property type="match status" value="1"/>
</dbReference>
<proteinExistence type="predicted"/>
<dbReference type="PANTHER" id="PTHR46599">
    <property type="entry name" value="PIGGYBAC TRANSPOSABLE ELEMENT-DERIVED PROTEIN 4"/>
    <property type="match status" value="1"/>
</dbReference>